<organism evidence="1 2">
    <name type="scientific">Oikopleura dioica</name>
    <name type="common">Tunicate</name>
    <dbReference type="NCBI Taxonomy" id="34765"/>
    <lineage>
        <taxon>Eukaryota</taxon>
        <taxon>Metazoa</taxon>
        <taxon>Chordata</taxon>
        <taxon>Tunicata</taxon>
        <taxon>Appendicularia</taxon>
        <taxon>Copelata</taxon>
        <taxon>Oikopleuridae</taxon>
        <taxon>Oikopleura</taxon>
    </lineage>
</organism>
<gene>
    <name evidence="1" type="ORF">OKIOD_LOCUS16701</name>
</gene>
<protein>
    <submittedName>
        <fullName evidence="1">Oidioi.mRNA.OKI2018_I69.chr2.g7936.t1.cds</fullName>
    </submittedName>
</protein>
<keyword evidence="2" id="KW-1185">Reference proteome</keyword>
<evidence type="ECO:0000313" key="2">
    <source>
        <dbReference type="Proteomes" id="UP001158576"/>
    </source>
</evidence>
<sequence>MNFLTNFFPLIAAKNLEQAKQCSLENALVTCSLSNSILQIPEMDCEMIEEIIPSCMRVRRGPPGQKMIQVPFEQCLTEVFINDDGFFSYRNSFMFNGEVKSFTCNSKVNSLVSLNLSSDDEDQEHMADNSKIFDIELLEKGEMEEYTIEISAQSQSVPSFLEYRVESCVMTDHSGVEMKEKQIVEDFCPAIKLVNALPSGGLPFYETTKIRFMTEKVDKSKISTKCDLRICLRGSENNLCETQC</sequence>
<proteinExistence type="predicted"/>
<name>A0ABN7TG53_OIKDI</name>
<dbReference type="Proteomes" id="UP001158576">
    <property type="component" value="Chromosome 2"/>
</dbReference>
<accession>A0ABN7TG53</accession>
<reference evidence="1 2" key="1">
    <citation type="submission" date="2021-04" db="EMBL/GenBank/DDBJ databases">
        <authorList>
            <person name="Bliznina A."/>
        </authorList>
    </citation>
    <scope>NUCLEOTIDE SEQUENCE [LARGE SCALE GENOMIC DNA]</scope>
</reference>
<evidence type="ECO:0000313" key="1">
    <source>
        <dbReference type="EMBL" id="CAG5113846.1"/>
    </source>
</evidence>
<dbReference type="EMBL" id="OU015567">
    <property type="protein sequence ID" value="CAG5113846.1"/>
    <property type="molecule type" value="Genomic_DNA"/>
</dbReference>